<keyword evidence="3" id="KW-1185">Reference proteome</keyword>
<feature type="transmembrane region" description="Helical" evidence="1">
    <location>
        <begin position="140"/>
        <end position="159"/>
    </location>
</feature>
<dbReference type="Proteomes" id="UP000516428">
    <property type="component" value="Chromosome"/>
</dbReference>
<gene>
    <name evidence="2" type="ORF">IAG42_03165</name>
</gene>
<keyword evidence="1" id="KW-0472">Membrane</keyword>
<reference evidence="2 3" key="1">
    <citation type="submission" date="2020-09" db="EMBL/GenBank/DDBJ databases">
        <title>A novel species.</title>
        <authorList>
            <person name="Gao J."/>
        </authorList>
    </citation>
    <scope>NUCLEOTIDE SEQUENCE [LARGE SCALE GENOMIC DNA]</scope>
    <source>
        <strain evidence="2 3">CRXT-Y-14</strain>
    </source>
</reference>
<organism evidence="2 3">
    <name type="scientific">Streptomyces xanthii</name>
    <dbReference type="NCBI Taxonomy" id="2768069"/>
    <lineage>
        <taxon>Bacteria</taxon>
        <taxon>Bacillati</taxon>
        <taxon>Actinomycetota</taxon>
        <taxon>Actinomycetes</taxon>
        <taxon>Kitasatosporales</taxon>
        <taxon>Streptomycetaceae</taxon>
        <taxon>Streptomyces</taxon>
    </lineage>
</organism>
<proteinExistence type="predicted"/>
<keyword evidence="1" id="KW-1133">Transmembrane helix</keyword>
<dbReference type="KEGG" id="sxn:IAG42_03165"/>
<name>A0A7H1B1W5_9ACTN</name>
<dbReference type="RefSeq" id="WP_188335475.1">
    <property type="nucleotide sequence ID" value="NZ_CP061281.1"/>
</dbReference>
<dbReference type="AlphaFoldDB" id="A0A7H1B1W5"/>
<sequence>MWRRTTPDPSNPLLRKADRTRARMRSALVPVCLVAVACGGTAGGAAWDEGRRSAAEVAQHRHLLPATTVSPRIYRSAAQPESAPDIVARATWHDRAGRVHTGTVPVTATTRTGDTVMTWTDDRGNAAGAPPGTTDITMAAIGYGVGASCVVALAAGAFVRVRLRRVDARCARDWAAEWAEVEPAWSGRLRRGPGQGPGED</sequence>
<dbReference type="PANTHER" id="PTHR42305:SF1">
    <property type="entry name" value="MEMBRANE PROTEIN RV1733C-RELATED"/>
    <property type="match status" value="1"/>
</dbReference>
<dbReference type="EMBL" id="CP061281">
    <property type="protein sequence ID" value="QNS02720.1"/>
    <property type="molecule type" value="Genomic_DNA"/>
</dbReference>
<protein>
    <submittedName>
        <fullName evidence="2">Uncharacterized protein</fullName>
    </submittedName>
</protein>
<dbReference type="PANTHER" id="PTHR42305">
    <property type="entry name" value="MEMBRANE PROTEIN RV1733C-RELATED"/>
    <property type="match status" value="1"/>
</dbReference>
<evidence type="ECO:0000313" key="2">
    <source>
        <dbReference type="EMBL" id="QNS02720.1"/>
    </source>
</evidence>
<keyword evidence="1" id="KW-0812">Transmembrane</keyword>
<evidence type="ECO:0000313" key="3">
    <source>
        <dbReference type="Proteomes" id="UP000516428"/>
    </source>
</evidence>
<accession>A0A7H1B1W5</accession>
<evidence type="ECO:0000256" key="1">
    <source>
        <dbReference type="SAM" id="Phobius"/>
    </source>
</evidence>
<dbReference type="InterPro" id="IPR039708">
    <property type="entry name" value="MT1774/Rv1733c-like"/>
</dbReference>